<reference evidence="2" key="1">
    <citation type="submission" date="2022-12" db="EMBL/GenBank/DDBJ databases">
        <title>Draft genome assemblies for two species of Escallonia (Escalloniales).</title>
        <authorList>
            <person name="Chanderbali A."/>
            <person name="Dervinis C."/>
            <person name="Anghel I."/>
            <person name="Soltis D."/>
            <person name="Soltis P."/>
            <person name="Zapata F."/>
        </authorList>
    </citation>
    <scope>NUCLEOTIDE SEQUENCE</scope>
    <source>
        <strain evidence="2">UCBG92.1500</strain>
        <tissue evidence="2">Leaf</tissue>
    </source>
</reference>
<sequence>MEEPLVLNEVRNIPELQKNLISVSGLDGEENQRTTLWHHKLRHLSKSSGMRILHSKNALTGMKNIQLDFCEGCVH</sequence>
<evidence type="ECO:0000313" key="3">
    <source>
        <dbReference type="Proteomes" id="UP001187471"/>
    </source>
</evidence>
<organism evidence="2 3">
    <name type="scientific">Escallonia rubra</name>
    <dbReference type="NCBI Taxonomy" id="112253"/>
    <lineage>
        <taxon>Eukaryota</taxon>
        <taxon>Viridiplantae</taxon>
        <taxon>Streptophyta</taxon>
        <taxon>Embryophyta</taxon>
        <taxon>Tracheophyta</taxon>
        <taxon>Spermatophyta</taxon>
        <taxon>Magnoliopsida</taxon>
        <taxon>eudicotyledons</taxon>
        <taxon>Gunneridae</taxon>
        <taxon>Pentapetalae</taxon>
        <taxon>asterids</taxon>
        <taxon>campanulids</taxon>
        <taxon>Escalloniales</taxon>
        <taxon>Escalloniaceae</taxon>
        <taxon>Escallonia</taxon>
    </lineage>
</organism>
<feature type="domain" description="GAG-pre-integrase" evidence="1">
    <location>
        <begin position="30"/>
        <end position="75"/>
    </location>
</feature>
<gene>
    <name evidence="2" type="ORF">RJ640_013180</name>
</gene>
<keyword evidence="3" id="KW-1185">Reference proteome</keyword>
<dbReference type="AlphaFoldDB" id="A0AA88UU59"/>
<proteinExistence type="predicted"/>
<dbReference type="Proteomes" id="UP001187471">
    <property type="component" value="Unassembled WGS sequence"/>
</dbReference>
<name>A0AA88UU59_9ASTE</name>
<evidence type="ECO:0000313" key="2">
    <source>
        <dbReference type="EMBL" id="KAK2994936.1"/>
    </source>
</evidence>
<dbReference type="EMBL" id="JAVXUO010000156">
    <property type="protein sequence ID" value="KAK2994936.1"/>
    <property type="molecule type" value="Genomic_DNA"/>
</dbReference>
<protein>
    <recommendedName>
        <fullName evidence="1">GAG-pre-integrase domain-containing protein</fullName>
    </recommendedName>
</protein>
<dbReference type="InterPro" id="IPR025724">
    <property type="entry name" value="GAG-pre-integrase_dom"/>
</dbReference>
<accession>A0AA88UU59</accession>
<comment type="caution">
    <text evidence="2">The sequence shown here is derived from an EMBL/GenBank/DDBJ whole genome shotgun (WGS) entry which is preliminary data.</text>
</comment>
<evidence type="ECO:0000259" key="1">
    <source>
        <dbReference type="Pfam" id="PF13976"/>
    </source>
</evidence>
<dbReference type="Pfam" id="PF13976">
    <property type="entry name" value="gag_pre-integrs"/>
    <property type="match status" value="1"/>
</dbReference>